<dbReference type="InterPro" id="IPR006016">
    <property type="entry name" value="UspA"/>
</dbReference>
<name>A0A853I0L1_9GAMM</name>
<evidence type="ECO:0000259" key="3">
    <source>
        <dbReference type="Pfam" id="PF00582"/>
    </source>
</evidence>
<sequence length="142" mass="15919">MNLLQINTIIVPVDFSEECTDAVQSALELAESPQKVTVVHVKYPVNYVTAGTAFVQLDEERHQKEVEAYLQQYIQKHNWQGINSVVLSGDPGSEIAEYARKINAGLVVISSHGYHGFKRFMLGSVAERVIRFTTCPTLVLKR</sequence>
<dbReference type="Proteomes" id="UP000569732">
    <property type="component" value="Unassembled WGS sequence"/>
</dbReference>
<comment type="caution">
    <text evidence="4">The sequence shown here is derived from an EMBL/GenBank/DDBJ whole genome shotgun (WGS) entry which is preliminary data.</text>
</comment>
<dbReference type="PRINTS" id="PR01438">
    <property type="entry name" value="UNVRSLSTRESS"/>
</dbReference>
<organism evidence="4 5">
    <name type="scientific">Spartinivicinus marinus</name>
    <dbReference type="NCBI Taxonomy" id="2994442"/>
    <lineage>
        <taxon>Bacteria</taxon>
        <taxon>Pseudomonadati</taxon>
        <taxon>Pseudomonadota</taxon>
        <taxon>Gammaproteobacteria</taxon>
        <taxon>Oceanospirillales</taxon>
        <taxon>Zooshikellaceae</taxon>
        <taxon>Spartinivicinus</taxon>
    </lineage>
</organism>
<evidence type="ECO:0000313" key="4">
    <source>
        <dbReference type="EMBL" id="NYZ66953.1"/>
    </source>
</evidence>
<evidence type="ECO:0000256" key="2">
    <source>
        <dbReference type="PIRNR" id="PIRNR006276"/>
    </source>
</evidence>
<accession>A0A853I0L1</accession>
<dbReference type="Gene3D" id="3.40.50.620">
    <property type="entry name" value="HUPs"/>
    <property type="match status" value="1"/>
</dbReference>
<dbReference type="CDD" id="cd00293">
    <property type="entry name" value="USP-like"/>
    <property type="match status" value="1"/>
</dbReference>
<dbReference type="EMBL" id="JACCKB010000019">
    <property type="protein sequence ID" value="NYZ66953.1"/>
    <property type="molecule type" value="Genomic_DNA"/>
</dbReference>
<proteinExistence type="inferred from homology"/>
<dbReference type="AlphaFoldDB" id="A0A853I0L1"/>
<dbReference type="PANTHER" id="PTHR46268:SF6">
    <property type="entry name" value="UNIVERSAL STRESS PROTEIN UP12"/>
    <property type="match status" value="1"/>
</dbReference>
<evidence type="ECO:0000256" key="1">
    <source>
        <dbReference type="ARBA" id="ARBA00008791"/>
    </source>
</evidence>
<dbReference type="SUPFAM" id="SSF52402">
    <property type="entry name" value="Adenine nucleotide alpha hydrolases-like"/>
    <property type="match status" value="1"/>
</dbReference>
<keyword evidence="5" id="KW-1185">Reference proteome</keyword>
<dbReference type="InterPro" id="IPR014729">
    <property type="entry name" value="Rossmann-like_a/b/a_fold"/>
</dbReference>
<feature type="domain" description="UspA" evidence="3">
    <location>
        <begin position="7"/>
        <end position="141"/>
    </location>
</feature>
<protein>
    <recommendedName>
        <fullName evidence="2">Universal stress protein</fullName>
    </recommendedName>
</protein>
<dbReference type="PIRSF" id="PIRSF006276">
    <property type="entry name" value="UspA"/>
    <property type="match status" value="1"/>
</dbReference>
<reference evidence="4 5" key="1">
    <citation type="submission" date="2020-07" db="EMBL/GenBank/DDBJ databases">
        <title>Endozoicomonas sp. nov., isolated from sediment.</title>
        <authorList>
            <person name="Gu T."/>
        </authorList>
    </citation>
    <scope>NUCLEOTIDE SEQUENCE [LARGE SCALE GENOMIC DNA]</scope>
    <source>
        <strain evidence="4 5">SM1973</strain>
    </source>
</reference>
<dbReference type="RefSeq" id="WP_180568976.1">
    <property type="nucleotide sequence ID" value="NZ_JACCKB010000019.1"/>
</dbReference>
<evidence type="ECO:0000313" key="5">
    <source>
        <dbReference type="Proteomes" id="UP000569732"/>
    </source>
</evidence>
<dbReference type="PANTHER" id="PTHR46268">
    <property type="entry name" value="STRESS RESPONSE PROTEIN NHAX"/>
    <property type="match status" value="1"/>
</dbReference>
<dbReference type="GO" id="GO:0005737">
    <property type="term" value="C:cytoplasm"/>
    <property type="evidence" value="ECO:0007669"/>
    <property type="project" value="UniProtKB-SubCell"/>
</dbReference>
<dbReference type="Pfam" id="PF00582">
    <property type="entry name" value="Usp"/>
    <property type="match status" value="1"/>
</dbReference>
<gene>
    <name evidence="4" type="ORF">H0A36_13105</name>
</gene>
<dbReference type="InterPro" id="IPR006015">
    <property type="entry name" value="Universal_stress_UspA"/>
</dbReference>
<keyword evidence="2" id="KW-0963">Cytoplasm</keyword>
<comment type="similarity">
    <text evidence="1 2">Belongs to the universal stress protein A family.</text>
</comment>
<comment type="subcellular location">
    <subcellularLocation>
        <location evidence="2">Cytoplasm</location>
    </subcellularLocation>
</comment>